<dbReference type="RefSeq" id="WP_330107258.1">
    <property type="nucleotide sequence ID" value="NZ_JAZDQT010000001.1"/>
</dbReference>
<protein>
    <submittedName>
        <fullName evidence="2">GNAT family N-acetyltransferase</fullName>
    </submittedName>
</protein>
<feature type="domain" description="N-acetyltransferase" evidence="1">
    <location>
        <begin position="5"/>
        <end position="174"/>
    </location>
</feature>
<gene>
    <name evidence="2" type="ORF">VRU48_07270</name>
</gene>
<keyword evidence="3" id="KW-1185">Reference proteome</keyword>
<dbReference type="Gene3D" id="3.40.630.30">
    <property type="match status" value="1"/>
</dbReference>
<reference evidence="2 3" key="1">
    <citation type="submission" date="2024-01" db="EMBL/GenBank/DDBJ databases">
        <title>Pedobacter sp. nov., isolated from fresh soil.</title>
        <authorList>
            <person name="Le N.T.T."/>
        </authorList>
    </citation>
    <scope>NUCLEOTIDE SEQUENCE [LARGE SCALE GENOMIC DNA]</scope>
    <source>
        <strain evidence="2 3">KR3-3</strain>
    </source>
</reference>
<dbReference type="InterPro" id="IPR016181">
    <property type="entry name" value="Acyl_CoA_acyltransferase"/>
</dbReference>
<dbReference type="Proteomes" id="UP001336835">
    <property type="component" value="Unassembled WGS sequence"/>
</dbReference>
<proteinExistence type="predicted"/>
<sequence>MKPLIEFVKIDGSATEELVVISTETFVETFAPTNSTESMAQYVAQNLTVAKLRQELECADSAFYLLKVDSELAGYLKLNFNEAQSDVKDANAIEIERIYVKQAFQGQKLGLFLINKAIEIAKFEDKRYVWLGVWEHNHKAISFYQRIGFVQFDSHEFKLGEEIQLDLMMKLELKEG</sequence>
<dbReference type="Pfam" id="PF00583">
    <property type="entry name" value="Acetyltransf_1"/>
    <property type="match status" value="1"/>
</dbReference>
<accession>A0ABU7I6A3</accession>
<comment type="caution">
    <text evidence="2">The sequence shown here is derived from an EMBL/GenBank/DDBJ whole genome shotgun (WGS) entry which is preliminary data.</text>
</comment>
<organism evidence="2 3">
    <name type="scientific">Pedobacter albus</name>
    <dbReference type="NCBI Taxonomy" id="3113905"/>
    <lineage>
        <taxon>Bacteria</taxon>
        <taxon>Pseudomonadati</taxon>
        <taxon>Bacteroidota</taxon>
        <taxon>Sphingobacteriia</taxon>
        <taxon>Sphingobacteriales</taxon>
        <taxon>Sphingobacteriaceae</taxon>
        <taxon>Pedobacter</taxon>
    </lineage>
</organism>
<dbReference type="SUPFAM" id="SSF55729">
    <property type="entry name" value="Acyl-CoA N-acyltransferases (Nat)"/>
    <property type="match status" value="1"/>
</dbReference>
<evidence type="ECO:0000313" key="3">
    <source>
        <dbReference type="Proteomes" id="UP001336835"/>
    </source>
</evidence>
<evidence type="ECO:0000259" key="1">
    <source>
        <dbReference type="PROSITE" id="PS51186"/>
    </source>
</evidence>
<dbReference type="PROSITE" id="PS51186">
    <property type="entry name" value="GNAT"/>
    <property type="match status" value="1"/>
</dbReference>
<dbReference type="EMBL" id="JAZDQT010000001">
    <property type="protein sequence ID" value="MEE1944899.1"/>
    <property type="molecule type" value="Genomic_DNA"/>
</dbReference>
<dbReference type="PANTHER" id="PTHR43617">
    <property type="entry name" value="L-AMINO ACID N-ACETYLTRANSFERASE"/>
    <property type="match status" value="1"/>
</dbReference>
<dbReference type="InterPro" id="IPR000182">
    <property type="entry name" value="GNAT_dom"/>
</dbReference>
<evidence type="ECO:0000313" key="2">
    <source>
        <dbReference type="EMBL" id="MEE1944899.1"/>
    </source>
</evidence>
<dbReference type="PANTHER" id="PTHR43617:SF33">
    <property type="entry name" value="SPORE COAT POLYSACCHARIDE BIOSYNTHESIS PROTEIN SPSD"/>
    <property type="match status" value="1"/>
</dbReference>
<dbReference type="CDD" id="cd04301">
    <property type="entry name" value="NAT_SF"/>
    <property type="match status" value="1"/>
</dbReference>
<dbReference type="InterPro" id="IPR050276">
    <property type="entry name" value="MshD_Acetyltransferase"/>
</dbReference>
<name>A0ABU7I6A3_9SPHI</name>